<dbReference type="EMBL" id="CP109135">
    <property type="protein sequence ID" value="WSD13892.1"/>
    <property type="molecule type" value="Genomic_DNA"/>
</dbReference>
<proteinExistence type="predicted"/>
<organism evidence="3 4">
    <name type="scientific">Streptomyces phaeochromogenes</name>
    <dbReference type="NCBI Taxonomy" id="1923"/>
    <lineage>
        <taxon>Bacteria</taxon>
        <taxon>Bacillati</taxon>
        <taxon>Actinomycetota</taxon>
        <taxon>Actinomycetes</taxon>
        <taxon>Kitasatosporales</taxon>
        <taxon>Streptomycetaceae</taxon>
        <taxon>Streptomyces</taxon>
        <taxon>Streptomyces phaeochromogenes group</taxon>
    </lineage>
</organism>
<dbReference type="PANTHER" id="PTHR30006:SF2">
    <property type="entry name" value="ABC TRANSPORTER SUBSTRATE-BINDING PROTEIN"/>
    <property type="match status" value="1"/>
</dbReference>
<evidence type="ECO:0000313" key="4">
    <source>
        <dbReference type="Proteomes" id="UP001340816"/>
    </source>
</evidence>
<dbReference type="RefSeq" id="WP_326727827.1">
    <property type="nucleotide sequence ID" value="NZ_CP108134.1"/>
</dbReference>
<feature type="chain" id="PRO_5046213016" evidence="2">
    <location>
        <begin position="26"/>
        <end position="348"/>
    </location>
</feature>
<evidence type="ECO:0000256" key="1">
    <source>
        <dbReference type="ARBA" id="ARBA00022729"/>
    </source>
</evidence>
<evidence type="ECO:0000313" key="3">
    <source>
        <dbReference type="EMBL" id="WSD13892.1"/>
    </source>
</evidence>
<dbReference type="Gene3D" id="3.40.190.10">
    <property type="entry name" value="Periplasmic binding protein-like II"/>
    <property type="match status" value="2"/>
</dbReference>
<gene>
    <name evidence="3" type="ORF">OHB35_11950</name>
</gene>
<dbReference type="InterPro" id="IPR006059">
    <property type="entry name" value="SBP"/>
</dbReference>
<dbReference type="Proteomes" id="UP001340816">
    <property type="component" value="Chromosome"/>
</dbReference>
<keyword evidence="4" id="KW-1185">Reference proteome</keyword>
<dbReference type="CDD" id="cd13589">
    <property type="entry name" value="PBP2_polyamine_RpCGA009"/>
    <property type="match status" value="1"/>
</dbReference>
<accession>A0ABZ1H8G6</accession>
<dbReference type="SUPFAM" id="SSF53850">
    <property type="entry name" value="Periplasmic binding protein-like II"/>
    <property type="match status" value="1"/>
</dbReference>
<protein>
    <submittedName>
        <fullName evidence="3">ABC transporter substrate-binding protein</fullName>
    </submittedName>
</protein>
<evidence type="ECO:0000256" key="2">
    <source>
        <dbReference type="SAM" id="SignalP"/>
    </source>
</evidence>
<dbReference type="Pfam" id="PF13416">
    <property type="entry name" value="SBP_bac_8"/>
    <property type="match status" value="1"/>
</dbReference>
<feature type="signal peptide" evidence="2">
    <location>
        <begin position="1"/>
        <end position="25"/>
    </location>
</feature>
<dbReference type="PANTHER" id="PTHR30006">
    <property type="entry name" value="THIAMINE-BINDING PERIPLASMIC PROTEIN-RELATED"/>
    <property type="match status" value="1"/>
</dbReference>
<reference evidence="3 4" key="1">
    <citation type="submission" date="2022-10" db="EMBL/GenBank/DDBJ databases">
        <title>The complete genomes of actinobacterial strains from the NBC collection.</title>
        <authorList>
            <person name="Joergensen T.S."/>
            <person name="Alvarez Arevalo M."/>
            <person name="Sterndorff E.B."/>
            <person name="Faurdal D."/>
            <person name="Vuksanovic O."/>
            <person name="Mourched A.-S."/>
            <person name="Charusanti P."/>
            <person name="Shaw S."/>
            <person name="Blin K."/>
            <person name="Weber T."/>
        </authorList>
    </citation>
    <scope>NUCLEOTIDE SEQUENCE [LARGE SCALE GENOMIC DNA]</scope>
    <source>
        <strain evidence="3 4">NBC 01752</strain>
    </source>
</reference>
<sequence length="348" mass="37549">MRRLATTTAATLLVLPLAGCAGSAAGEQNPKKLTVSTFGFGADLFEKNIVKPFEKETGIDVEVDSGDNAERLTKLRINRSNPTVDVAMLSDLFAQRGQEQGLFDKIDPSAVPNVDNIHDFAKNQDGYAPAYTYQLLGMLYRTDKFDKAPGIKDLWNAEHKGRIAVPDISTSAGVPFLYATAATYGSGPEDTDTAFKKLAANSPNVLKYFSRSTELVSLLDRGEVEMAPALDLFAIDPVEAGKPIAWAPLDKGRYVVSNTAQLVKGAHNKAGAEKFINYLLSAKVQEKAAATFHDKPVNEDAKIPAEITKVVGDAATDPAAAGFTVPDLKLAVKNNDEWVDRFQREVSG</sequence>
<name>A0ABZ1H8G6_STRPH</name>
<keyword evidence="1 2" id="KW-0732">Signal</keyword>